<dbReference type="EMBL" id="JMSZ01000032">
    <property type="protein sequence ID" value="KDE39426.1"/>
    <property type="molecule type" value="Genomic_DNA"/>
</dbReference>
<dbReference type="PATRIC" id="fig|267850.7.peg.2523"/>
<proteinExistence type="predicted"/>
<dbReference type="NCBIfam" id="TIGR01764">
    <property type="entry name" value="excise"/>
    <property type="match status" value="1"/>
</dbReference>
<dbReference type="PANTHER" id="PTHR44591">
    <property type="entry name" value="STRESS RESPONSE REGULATOR PROTEIN 1"/>
    <property type="match status" value="1"/>
</dbReference>
<dbReference type="InterPro" id="IPR011006">
    <property type="entry name" value="CheY-like_superfamily"/>
</dbReference>
<accession>A0A063Y3U6</accession>
<dbReference type="Gene3D" id="3.40.50.2300">
    <property type="match status" value="1"/>
</dbReference>
<organism evidence="4 5">
    <name type="scientific">Nitrincola lacisaponensis</name>
    <dbReference type="NCBI Taxonomy" id="267850"/>
    <lineage>
        <taxon>Bacteria</taxon>
        <taxon>Pseudomonadati</taxon>
        <taxon>Pseudomonadota</taxon>
        <taxon>Gammaproteobacteria</taxon>
        <taxon>Oceanospirillales</taxon>
        <taxon>Oceanospirillaceae</taxon>
        <taxon>Nitrincola</taxon>
    </lineage>
</organism>
<dbReference type="InterPro" id="IPR001789">
    <property type="entry name" value="Sig_transdc_resp-reg_receiver"/>
</dbReference>
<dbReference type="CDD" id="cd00156">
    <property type="entry name" value="REC"/>
    <property type="match status" value="1"/>
</dbReference>
<dbReference type="STRING" id="267850.ADINL_2555"/>
<evidence type="ECO:0000313" key="4">
    <source>
        <dbReference type="EMBL" id="KDE39426.1"/>
    </source>
</evidence>
<evidence type="ECO:0000256" key="2">
    <source>
        <dbReference type="PROSITE-ProRule" id="PRU00169"/>
    </source>
</evidence>
<gene>
    <name evidence="4" type="ORF">ADINL_2555</name>
</gene>
<keyword evidence="5" id="KW-1185">Reference proteome</keyword>
<reference evidence="4 5" key="1">
    <citation type="journal article" date="2005" name="Int. J. Syst. Evol. Microbiol.">
        <title>Nitrincola lacisaponensis gen. nov., sp. nov., a novel alkaliphilic bacterium isolated from an alkaline, saline lake.</title>
        <authorList>
            <person name="Dimitriu P.A."/>
            <person name="Shukla S.K."/>
            <person name="Conradt J."/>
            <person name="Marquez M.C."/>
            <person name="Ventosa A."/>
            <person name="Maglia A."/>
            <person name="Peyton B.M."/>
            <person name="Pinkart H.C."/>
            <person name="Mormile M.R."/>
        </authorList>
    </citation>
    <scope>NUCLEOTIDE SEQUENCE [LARGE SCALE GENOMIC DNA]</scope>
    <source>
        <strain evidence="4 5">4CA</strain>
    </source>
</reference>
<dbReference type="Pfam" id="PF00376">
    <property type="entry name" value="MerR"/>
    <property type="match status" value="1"/>
</dbReference>
<dbReference type="SUPFAM" id="SSF52172">
    <property type="entry name" value="CheY-like"/>
    <property type="match status" value="1"/>
</dbReference>
<dbReference type="InterPro" id="IPR009061">
    <property type="entry name" value="DNA-bd_dom_put_sf"/>
</dbReference>
<comment type="caution">
    <text evidence="4">The sequence shown here is derived from an EMBL/GenBank/DDBJ whole genome shotgun (WGS) entry which is preliminary data.</text>
</comment>
<protein>
    <submittedName>
        <fullName evidence="4">DNA-binding response regulator</fullName>
    </submittedName>
</protein>
<dbReference type="SMART" id="SM00448">
    <property type="entry name" value="REC"/>
    <property type="match status" value="1"/>
</dbReference>
<evidence type="ECO:0000313" key="5">
    <source>
        <dbReference type="Proteomes" id="UP000027318"/>
    </source>
</evidence>
<dbReference type="InterPro" id="IPR000551">
    <property type="entry name" value="MerR-type_HTH_dom"/>
</dbReference>
<dbReference type="Proteomes" id="UP000027318">
    <property type="component" value="Unassembled WGS sequence"/>
</dbReference>
<dbReference type="GO" id="GO:0006355">
    <property type="term" value="P:regulation of DNA-templated transcription"/>
    <property type="evidence" value="ECO:0007669"/>
    <property type="project" value="InterPro"/>
</dbReference>
<dbReference type="AlphaFoldDB" id="A0A063Y3U6"/>
<dbReference type="SUPFAM" id="SSF46955">
    <property type="entry name" value="Putative DNA-binding domain"/>
    <property type="match status" value="1"/>
</dbReference>
<evidence type="ECO:0000256" key="1">
    <source>
        <dbReference type="ARBA" id="ARBA00022553"/>
    </source>
</evidence>
<dbReference type="RefSeq" id="WP_036548501.1">
    <property type="nucleotide sequence ID" value="NZ_JMSZ01000032.1"/>
</dbReference>
<keyword evidence="1 2" id="KW-0597">Phosphoprotein</keyword>
<feature type="modified residue" description="4-aspartylphosphate" evidence="2">
    <location>
        <position position="137"/>
    </location>
</feature>
<dbReference type="GO" id="GO:0003677">
    <property type="term" value="F:DNA binding"/>
    <property type="evidence" value="ECO:0007669"/>
    <property type="project" value="UniProtKB-KW"/>
</dbReference>
<dbReference type="GO" id="GO:0000160">
    <property type="term" value="P:phosphorelay signal transduction system"/>
    <property type="evidence" value="ECO:0007669"/>
    <property type="project" value="InterPro"/>
</dbReference>
<feature type="domain" description="Response regulatory" evidence="3">
    <location>
        <begin position="86"/>
        <end position="204"/>
    </location>
</feature>
<dbReference type="OrthoDB" id="5703386at2"/>
<dbReference type="InterPro" id="IPR050595">
    <property type="entry name" value="Bact_response_regulator"/>
</dbReference>
<dbReference type="CDD" id="cd04762">
    <property type="entry name" value="HTH_MerR-trunc"/>
    <property type="match status" value="1"/>
</dbReference>
<dbReference type="Pfam" id="PF00072">
    <property type="entry name" value="Response_reg"/>
    <property type="match status" value="1"/>
</dbReference>
<evidence type="ECO:0000259" key="3">
    <source>
        <dbReference type="PROSITE" id="PS50110"/>
    </source>
</evidence>
<name>A0A063Y3U6_9GAMM</name>
<dbReference type="PROSITE" id="PS50110">
    <property type="entry name" value="RESPONSE_REGULATORY"/>
    <property type="match status" value="1"/>
</dbReference>
<keyword evidence="4" id="KW-0238">DNA-binding</keyword>
<dbReference type="InterPro" id="IPR010093">
    <property type="entry name" value="SinI_DNA-bd"/>
</dbReference>
<sequence>MKEDVCTSRKAAELLGVTPRTIQLWADAGILDSWKTPGGHRRFYLSAVQALSAEILNGHRQPAAEENRAGPHVVESSAKVPVTPVKILVVDDDKTLLRLYELTISSWGLPVELTLANDGYQGLIEVGRCNPDLLILDLQMPNIDGFAVIAALQQQKLLNQMCLMIISGLEADELAEHPPLPKDCTLIQKPIPFLRIREQVEAILLSR</sequence>
<dbReference type="PANTHER" id="PTHR44591:SF3">
    <property type="entry name" value="RESPONSE REGULATORY DOMAIN-CONTAINING PROTEIN"/>
    <property type="match status" value="1"/>
</dbReference>
<dbReference type="Gene3D" id="1.10.1660.10">
    <property type="match status" value="1"/>
</dbReference>